<proteinExistence type="predicted"/>
<reference evidence="1 2" key="1">
    <citation type="submission" date="2024-10" db="EMBL/GenBank/DDBJ databases">
        <title>The Natural Products Discovery Center: Release of the First 8490 Sequenced Strains for Exploring Actinobacteria Biosynthetic Diversity.</title>
        <authorList>
            <person name="Kalkreuter E."/>
            <person name="Kautsar S.A."/>
            <person name="Yang D."/>
            <person name="Bader C.D."/>
            <person name="Teijaro C.N."/>
            <person name="Fluegel L."/>
            <person name="Davis C.M."/>
            <person name="Simpson J.R."/>
            <person name="Lauterbach L."/>
            <person name="Steele A.D."/>
            <person name="Gui C."/>
            <person name="Meng S."/>
            <person name="Li G."/>
            <person name="Viehrig K."/>
            <person name="Ye F."/>
            <person name="Su P."/>
            <person name="Kiefer A.F."/>
            <person name="Nichols A."/>
            <person name="Cepeda A.J."/>
            <person name="Yan W."/>
            <person name="Fan B."/>
            <person name="Jiang Y."/>
            <person name="Adhikari A."/>
            <person name="Zheng C.-J."/>
            <person name="Schuster L."/>
            <person name="Cowan T.M."/>
            <person name="Smanski M.J."/>
            <person name="Chevrette M.G."/>
            <person name="De Carvalho L.P.S."/>
            <person name="Shen B."/>
        </authorList>
    </citation>
    <scope>NUCLEOTIDE SEQUENCE [LARGE SCALE GENOMIC DNA]</scope>
    <source>
        <strain evidence="1 2">NPDC050545</strain>
    </source>
</reference>
<keyword evidence="2" id="KW-1185">Reference proteome</keyword>
<protein>
    <recommendedName>
        <fullName evidence="3">WXG100 family type VII secretion target</fullName>
    </recommendedName>
</protein>
<dbReference type="Proteomes" id="UP001612741">
    <property type="component" value="Unassembled WGS sequence"/>
</dbReference>
<accession>A0ABW7YZQ8</accession>
<dbReference type="RefSeq" id="WP_397085981.1">
    <property type="nucleotide sequence ID" value="NZ_JBITGY010000008.1"/>
</dbReference>
<name>A0ABW7YZQ8_9ACTN</name>
<sequence>MDAGLTLYITAAGVSATAVALLATPNPMGRVSWKTAPAIPLAITAMASSPERIGEVRANWEKTSGQIQKVVEALDEAKGITPPESWAADDKTAYDKEAAAVTAGTKEVQAVFKAIADGCGGLSTVSTAGAYLSISAATALASAALIAQLSRLTGPAGYFTGSAASAKILMSVHAVVTKALGSKKVAGMSLATLIALAASAYLQRSSIDDALGKAKA</sequence>
<gene>
    <name evidence="1" type="ORF">ACIBG2_28830</name>
</gene>
<comment type="caution">
    <text evidence="1">The sequence shown here is derived from an EMBL/GenBank/DDBJ whole genome shotgun (WGS) entry which is preliminary data.</text>
</comment>
<dbReference type="EMBL" id="JBITGY010000008">
    <property type="protein sequence ID" value="MFI6501415.1"/>
    <property type="molecule type" value="Genomic_DNA"/>
</dbReference>
<evidence type="ECO:0000313" key="1">
    <source>
        <dbReference type="EMBL" id="MFI6501415.1"/>
    </source>
</evidence>
<organism evidence="1 2">
    <name type="scientific">Nonomuraea typhae</name>
    <dbReference type="NCBI Taxonomy" id="2603600"/>
    <lineage>
        <taxon>Bacteria</taxon>
        <taxon>Bacillati</taxon>
        <taxon>Actinomycetota</taxon>
        <taxon>Actinomycetes</taxon>
        <taxon>Streptosporangiales</taxon>
        <taxon>Streptosporangiaceae</taxon>
        <taxon>Nonomuraea</taxon>
    </lineage>
</organism>
<evidence type="ECO:0000313" key="2">
    <source>
        <dbReference type="Proteomes" id="UP001612741"/>
    </source>
</evidence>
<evidence type="ECO:0008006" key="3">
    <source>
        <dbReference type="Google" id="ProtNLM"/>
    </source>
</evidence>